<comment type="caution">
    <text evidence="2">The sequence shown here is derived from an EMBL/GenBank/DDBJ whole genome shotgun (WGS) entry which is preliminary data.</text>
</comment>
<feature type="transmembrane region" description="Helical" evidence="1">
    <location>
        <begin position="69"/>
        <end position="88"/>
    </location>
</feature>
<keyword evidence="3" id="KW-1185">Reference proteome</keyword>
<dbReference type="Proteomes" id="UP001652409">
    <property type="component" value="Unassembled WGS sequence"/>
</dbReference>
<name>A0ABT2TPA3_9FIRM</name>
<keyword evidence="1" id="KW-0812">Transmembrane</keyword>
<evidence type="ECO:0000256" key="1">
    <source>
        <dbReference type="SAM" id="Phobius"/>
    </source>
</evidence>
<feature type="transmembrane region" description="Helical" evidence="1">
    <location>
        <begin position="223"/>
        <end position="242"/>
    </location>
</feature>
<feature type="transmembrane region" description="Helical" evidence="1">
    <location>
        <begin position="124"/>
        <end position="142"/>
    </location>
</feature>
<feature type="transmembrane region" description="Helical" evidence="1">
    <location>
        <begin position="22"/>
        <end position="43"/>
    </location>
</feature>
<dbReference type="RefSeq" id="WP_158420277.1">
    <property type="nucleotide sequence ID" value="NZ_JAOQJL010000002.1"/>
</dbReference>
<dbReference type="EMBL" id="JAOQJL010000002">
    <property type="protein sequence ID" value="MCU6764050.1"/>
    <property type="molecule type" value="Genomic_DNA"/>
</dbReference>
<gene>
    <name evidence="2" type="ORF">OCV61_01335</name>
</gene>
<keyword evidence="1" id="KW-1133">Transmembrane helix</keyword>
<organism evidence="2 3">
    <name type="scientific">Blautia ammoniilytica</name>
    <dbReference type="NCBI Taxonomy" id="2981782"/>
    <lineage>
        <taxon>Bacteria</taxon>
        <taxon>Bacillati</taxon>
        <taxon>Bacillota</taxon>
        <taxon>Clostridia</taxon>
        <taxon>Lachnospirales</taxon>
        <taxon>Lachnospiraceae</taxon>
        <taxon>Blautia</taxon>
    </lineage>
</organism>
<feature type="transmembrane region" description="Helical" evidence="1">
    <location>
        <begin position="186"/>
        <end position="211"/>
    </location>
</feature>
<feature type="transmembrane region" description="Helical" evidence="1">
    <location>
        <begin position="148"/>
        <end position="165"/>
    </location>
</feature>
<accession>A0ABT2TPA3</accession>
<proteinExistence type="predicted"/>
<reference evidence="2 3" key="1">
    <citation type="journal article" date="2021" name="ISME Commun">
        <title>Automated analysis of genomic sequences facilitates high-throughput and comprehensive description of bacteria.</title>
        <authorList>
            <person name="Hitch T.C.A."/>
        </authorList>
    </citation>
    <scope>NUCLEOTIDE SEQUENCE [LARGE SCALE GENOMIC DNA]</scope>
    <source>
        <strain evidence="2 3">Sanger_23</strain>
    </source>
</reference>
<evidence type="ECO:0000313" key="3">
    <source>
        <dbReference type="Proteomes" id="UP001652409"/>
    </source>
</evidence>
<sequence length="249" mass="29137">MEQTKQLQDSFMPEKFRVLSGSALKVLAMVIMLIDHTAAFLLVKSASATRTLFVLGGTDISIYRIMRDVGRAAFPIFCFLLVEGFVHTHNRFKYGRNLLIFACISEISWDLVHKGTFFDMSTQNVFFTLFLGYLAFCAVDYYKDNQLMQLICMAVLFAVSWNLHADYSYRGYVFLLIMYWLKEKKAAQAVIGTSWLIYEWKACFAFLSINMYNGQRGFIKGKWAKYFFYVFYPAHILILFLIRRMLYQM</sequence>
<protein>
    <submittedName>
        <fullName evidence="2">Conjugal transfer protein TraX</fullName>
    </submittedName>
</protein>
<dbReference type="Pfam" id="PF05857">
    <property type="entry name" value="TraX"/>
    <property type="match status" value="1"/>
</dbReference>
<keyword evidence="1" id="KW-0472">Membrane</keyword>
<dbReference type="InterPro" id="IPR008875">
    <property type="entry name" value="TraX"/>
</dbReference>
<evidence type="ECO:0000313" key="2">
    <source>
        <dbReference type="EMBL" id="MCU6764050.1"/>
    </source>
</evidence>